<dbReference type="InterPro" id="IPR018000">
    <property type="entry name" value="Neurotransmitter_ion_chnl_CS"/>
</dbReference>
<keyword evidence="3" id="KW-0406">Ion transport</keyword>
<feature type="domain" description="Neurotransmitter-gated ion-channel ligand-binding" evidence="4">
    <location>
        <begin position="53"/>
        <end position="240"/>
    </location>
</feature>
<protein>
    <recommendedName>
        <fullName evidence="4">Neurotransmitter-gated ion-channel ligand-binding domain-containing protein</fullName>
    </recommendedName>
</protein>
<keyword evidence="3" id="KW-0812">Transmembrane</keyword>
<dbReference type="Gene3D" id="2.70.170.10">
    <property type="entry name" value="Neurotransmitter-gated ion-channel ligand-binding domain"/>
    <property type="match status" value="1"/>
</dbReference>
<evidence type="ECO:0000256" key="2">
    <source>
        <dbReference type="ARBA" id="ARBA00023136"/>
    </source>
</evidence>
<dbReference type="AlphaFoldDB" id="A0A2T7NKI4"/>
<dbReference type="GO" id="GO:0005230">
    <property type="term" value="F:extracellular ligand-gated monoatomic ion channel activity"/>
    <property type="evidence" value="ECO:0007669"/>
    <property type="project" value="InterPro"/>
</dbReference>
<proteinExistence type="inferred from homology"/>
<feature type="transmembrane region" description="Helical" evidence="3">
    <location>
        <begin position="427"/>
        <end position="452"/>
    </location>
</feature>
<keyword evidence="6" id="KW-1185">Reference proteome</keyword>
<organism evidence="5 6">
    <name type="scientific">Pomacea canaliculata</name>
    <name type="common">Golden apple snail</name>
    <dbReference type="NCBI Taxonomy" id="400727"/>
    <lineage>
        <taxon>Eukaryota</taxon>
        <taxon>Metazoa</taxon>
        <taxon>Spiralia</taxon>
        <taxon>Lophotrochozoa</taxon>
        <taxon>Mollusca</taxon>
        <taxon>Gastropoda</taxon>
        <taxon>Caenogastropoda</taxon>
        <taxon>Architaenioglossa</taxon>
        <taxon>Ampullarioidea</taxon>
        <taxon>Ampullariidae</taxon>
        <taxon>Pomacea</taxon>
    </lineage>
</organism>
<dbReference type="PANTHER" id="PTHR18945">
    <property type="entry name" value="NEUROTRANSMITTER GATED ION CHANNEL"/>
    <property type="match status" value="1"/>
</dbReference>
<sequence>MHYSQVTRNFQLGAKVMSVRGSSPQTAHVLITIMVFIAMATQSQGATKENYYNLTDYLFKGYKKEVRPVYFDFNSTFVFIAFSLFSIVDMNEQDQTIKTNALLTIEWLDQYLSWNTGDFGDIESILVKQNMLWLPDIVVDNTVTPQTELGYKNLQVRILNFGVMDWQPTGVFETSCDIDVTYYPFDTQVCSIVFTTAMSTSDELSIFIDKSNPVLLDNFSPDGIWDVVNTSAENKEAENKKASIVFTTAEASTHVLRPQHHSSGRIPGDDIIVGLRTSGGVRREDESVHHRAAGLSLSTCPSSRRHAQDLGTGVFVDGVRDTVDGVDGLQCCAVNIRLEAPPQTLRQAFCQDTVRPNSEDKKSSQDDDVISIIGEYVKQKNKANAVVPYDTSQKADDSRCGSASSCRRSSEVSGVNCRQAAETLSMFLFYMFVLFVVVSTIVCMVILVAGGARQEENTRFT</sequence>
<dbReference type="SUPFAM" id="SSF63712">
    <property type="entry name" value="Nicotinic receptor ligand binding domain-like"/>
    <property type="match status" value="1"/>
</dbReference>
<keyword evidence="2 3" id="KW-0472">Membrane</keyword>
<comment type="caution">
    <text evidence="3">Lacks conserved residue(s) required for the propagation of feature annotation.</text>
</comment>
<evidence type="ECO:0000256" key="1">
    <source>
        <dbReference type="ARBA" id="ARBA00004141"/>
    </source>
</evidence>
<keyword evidence="3" id="KW-1133">Transmembrane helix</keyword>
<dbReference type="InterPro" id="IPR006202">
    <property type="entry name" value="Neur_chan_lig-bd"/>
</dbReference>
<name>A0A2T7NKI4_POMCA</name>
<evidence type="ECO:0000313" key="6">
    <source>
        <dbReference type="Proteomes" id="UP000245119"/>
    </source>
</evidence>
<dbReference type="STRING" id="400727.A0A2T7NKI4"/>
<evidence type="ECO:0000259" key="4">
    <source>
        <dbReference type="Pfam" id="PF02931"/>
    </source>
</evidence>
<comment type="caution">
    <text evidence="5">The sequence shown here is derived from an EMBL/GenBank/DDBJ whole genome shotgun (WGS) entry which is preliminary data.</text>
</comment>
<dbReference type="GO" id="GO:0004888">
    <property type="term" value="F:transmembrane signaling receptor activity"/>
    <property type="evidence" value="ECO:0007669"/>
    <property type="project" value="InterPro"/>
</dbReference>
<dbReference type="FunFam" id="2.70.170.10:FF:000028">
    <property type="entry name" value="AcetylCholine Receptor"/>
    <property type="match status" value="1"/>
</dbReference>
<dbReference type="InterPro" id="IPR006201">
    <property type="entry name" value="Neur_channel"/>
</dbReference>
<dbReference type="GO" id="GO:0016020">
    <property type="term" value="C:membrane"/>
    <property type="evidence" value="ECO:0007669"/>
    <property type="project" value="UniProtKB-SubCell"/>
</dbReference>
<evidence type="ECO:0000256" key="3">
    <source>
        <dbReference type="RuleBase" id="RU000687"/>
    </source>
</evidence>
<dbReference type="InterPro" id="IPR036734">
    <property type="entry name" value="Neur_chan_lig-bd_sf"/>
</dbReference>
<dbReference type="CDD" id="cd18989">
    <property type="entry name" value="LGIC_ECD_cation"/>
    <property type="match status" value="1"/>
</dbReference>
<keyword evidence="3" id="KW-0813">Transport</keyword>
<comment type="subcellular location">
    <subcellularLocation>
        <location evidence="1">Membrane</location>
        <topology evidence="1">Multi-pass membrane protein</topology>
    </subcellularLocation>
</comment>
<reference evidence="5 6" key="1">
    <citation type="submission" date="2018-04" db="EMBL/GenBank/DDBJ databases">
        <title>The genome of golden apple snail Pomacea canaliculata provides insight into stress tolerance and invasive adaptation.</title>
        <authorList>
            <person name="Liu C."/>
            <person name="Liu B."/>
            <person name="Ren Y."/>
            <person name="Zhang Y."/>
            <person name="Wang H."/>
            <person name="Li S."/>
            <person name="Jiang F."/>
            <person name="Yin L."/>
            <person name="Zhang G."/>
            <person name="Qian W."/>
            <person name="Fan W."/>
        </authorList>
    </citation>
    <scope>NUCLEOTIDE SEQUENCE [LARGE SCALE GENOMIC DNA]</scope>
    <source>
        <strain evidence="5">SZHN2017</strain>
        <tissue evidence="5">Muscle</tissue>
    </source>
</reference>
<dbReference type="PROSITE" id="PS00236">
    <property type="entry name" value="NEUROTR_ION_CHANNEL"/>
    <property type="match status" value="1"/>
</dbReference>
<evidence type="ECO:0000313" key="5">
    <source>
        <dbReference type="EMBL" id="PVD21671.1"/>
    </source>
</evidence>
<gene>
    <name evidence="5" type="ORF">C0Q70_17470</name>
</gene>
<comment type="similarity">
    <text evidence="3">Belongs to the ligand-gated ion channel (TC 1.A.9) family.</text>
</comment>
<dbReference type="PRINTS" id="PR00252">
    <property type="entry name" value="NRIONCHANNEL"/>
</dbReference>
<feature type="transmembrane region" description="Helical" evidence="3">
    <location>
        <begin position="69"/>
        <end position="88"/>
    </location>
</feature>
<accession>A0A2T7NKI4</accession>
<dbReference type="Proteomes" id="UP000245119">
    <property type="component" value="Linkage Group LG11"/>
</dbReference>
<dbReference type="OrthoDB" id="6160691at2759"/>
<dbReference type="Pfam" id="PF02931">
    <property type="entry name" value="Neur_chan_LBD"/>
    <property type="match status" value="1"/>
</dbReference>
<keyword evidence="3" id="KW-0407">Ion channel</keyword>
<dbReference type="EMBL" id="PZQS01000011">
    <property type="protein sequence ID" value="PVD21671.1"/>
    <property type="molecule type" value="Genomic_DNA"/>
</dbReference>